<evidence type="ECO:0000259" key="6">
    <source>
        <dbReference type="Pfam" id="PF10881"/>
    </source>
</evidence>
<dbReference type="EMBL" id="JAVKGR010000001">
    <property type="protein sequence ID" value="MDR8018250.1"/>
    <property type="molecule type" value="Genomic_DNA"/>
</dbReference>
<evidence type="ECO:0000256" key="5">
    <source>
        <dbReference type="ARBA" id="ARBA00022840"/>
    </source>
</evidence>
<keyword evidence="2" id="KW-0547">Nucleotide-binding</keyword>
<feature type="domain" description="DUF2726" evidence="6">
    <location>
        <begin position="848"/>
        <end position="926"/>
    </location>
</feature>
<dbReference type="RefSeq" id="WP_310547232.1">
    <property type="nucleotide sequence ID" value="NZ_JAVKGR010000001.1"/>
</dbReference>
<evidence type="ECO:0000256" key="1">
    <source>
        <dbReference type="ARBA" id="ARBA00007913"/>
    </source>
</evidence>
<proteinExistence type="inferred from homology"/>
<sequence>MIDPRNVLVLIRGNPHSPWRDETRSIESFEDGPSRIAITFATKYQAKPSKTYYFGRSRVAVCTPGRAVPIPPQHLLYVGGAPRQEAGLEVVQFNGPEGALCKVFWTDRAGVERSDLCGAEEVEIVPDATACSPRSAAVLQYFREIVEAKDADEDPIVSAYRTLDFVHPESALARYMAASPLEPHEAPAVRVVPFRSNLSQQKAIDQALTYSTSIIEGPPGTGKTETILNLIANIVVGDLGSVAVVSLSNTAVDNVREKLHEYGFGHIVAQLGNKNKREAFFAEQAAHHEAAAEFVQQAPAAPAPAYIAELGRRVQRLQAAERERAETRALLAEYELEQEHFERHRDHEASIDVDRLPSLRRPTSRILEFLAETAIESELDRRPGLLTKIRKLFKYGRMPDIDPDDVEVVLAFQSSYYQRRIAELRLRVAELDQELAGTHFDDLVEERQQRSLEAFAASVASRIAGDNRPVYTPDTLANPKSFRAFVRDYPVVLSTCHSIRRNIPAGYLFDYLIIDEASQVDLLNASLAMSVCRNLVIVGDRNQLAQISKVPEGTGPAPAPEYDYGEQSLLSSVRLLYGDDAPSTLLREHYRCHPTIIGFCNRAFYDGELIPYTSADGRVAPAMRVQPTVRGNHMRQHRGGGKSNQRELDVVLQEVLPVAPSGVGPDDIAFAAPYRQQITKAKTQLSDQIDTVDTVHRLQGRQKPMVVLTTVLSETWQGERGLRFVDDPRLINVAVSRAIDTFVLVTNFERLPKSQYVRDLIGYIEYQYPDEIIEPSNVVSVFDLLYRDYEERLAPLAARLDSTAQYRSEESIRVLLGDILDKPQYGHLRAKSQIFLKNLVPPDTVLTDEQAAFVRRTSSVDFVVYNVVTKLPLLVIEVDGFAWHENNPAQLRRDALKDSILEHIRLPLLRLRTTESGEEARIRDALATAESVYAGKLRD</sequence>
<dbReference type="Pfam" id="PF13087">
    <property type="entry name" value="AAA_12"/>
    <property type="match status" value="1"/>
</dbReference>
<comment type="caution">
    <text evidence="9">The sequence shown here is derived from an EMBL/GenBank/DDBJ whole genome shotgun (WGS) entry which is preliminary data.</text>
</comment>
<keyword evidence="10" id="KW-1185">Reference proteome</keyword>
<dbReference type="InterPro" id="IPR047187">
    <property type="entry name" value="SF1_C_Upf1"/>
</dbReference>
<evidence type="ECO:0000313" key="10">
    <source>
        <dbReference type="Proteomes" id="UP001251870"/>
    </source>
</evidence>
<evidence type="ECO:0000256" key="2">
    <source>
        <dbReference type="ARBA" id="ARBA00022741"/>
    </source>
</evidence>
<evidence type="ECO:0000256" key="4">
    <source>
        <dbReference type="ARBA" id="ARBA00022806"/>
    </source>
</evidence>
<dbReference type="SUPFAM" id="SSF52540">
    <property type="entry name" value="P-loop containing nucleoside triphosphate hydrolases"/>
    <property type="match status" value="1"/>
</dbReference>
<accession>A0ABU2DPL3</accession>
<feature type="domain" description="DNA2/NAM7 helicase-like C-terminal" evidence="8">
    <location>
        <begin position="568"/>
        <end position="747"/>
    </location>
</feature>
<dbReference type="InterPro" id="IPR041677">
    <property type="entry name" value="DNA2/NAM7_AAA_11"/>
</dbReference>
<dbReference type="InterPro" id="IPR041679">
    <property type="entry name" value="DNA2/NAM7-like_C"/>
</dbReference>
<dbReference type="InterPro" id="IPR024402">
    <property type="entry name" value="DUF2726"/>
</dbReference>
<reference evidence="9 10" key="1">
    <citation type="submission" date="2023-09" db="EMBL/GenBank/DDBJ databases">
        <title>Description of three actinobacteria isolated from air of manufacturing shop in a pharmaceutical factory.</title>
        <authorList>
            <person name="Zhang D.-F."/>
        </authorList>
    </citation>
    <scope>NUCLEOTIDE SEQUENCE [LARGE SCALE GENOMIC DNA]</scope>
    <source>
        <strain evidence="9 10">LY-0111</strain>
    </source>
</reference>
<dbReference type="CDD" id="cd18808">
    <property type="entry name" value="SF1_C_Upf1"/>
    <property type="match status" value="1"/>
</dbReference>
<gene>
    <name evidence="9" type="ORF">RIL96_01535</name>
</gene>
<dbReference type="Pfam" id="PF13086">
    <property type="entry name" value="AAA_11"/>
    <property type="match status" value="1"/>
</dbReference>
<name>A0ABU2DPL3_9MICC</name>
<evidence type="ECO:0000259" key="8">
    <source>
        <dbReference type="Pfam" id="PF13087"/>
    </source>
</evidence>
<evidence type="ECO:0000313" key="9">
    <source>
        <dbReference type="EMBL" id="MDR8018250.1"/>
    </source>
</evidence>
<dbReference type="Proteomes" id="UP001251870">
    <property type="component" value="Unassembled WGS sequence"/>
</dbReference>
<organism evidence="9 10">
    <name type="scientific">Nesterenkonia aerolata</name>
    <dbReference type="NCBI Taxonomy" id="3074079"/>
    <lineage>
        <taxon>Bacteria</taxon>
        <taxon>Bacillati</taxon>
        <taxon>Actinomycetota</taxon>
        <taxon>Actinomycetes</taxon>
        <taxon>Micrococcales</taxon>
        <taxon>Micrococcaceae</taxon>
        <taxon>Nesterenkonia</taxon>
    </lineage>
</organism>
<evidence type="ECO:0000256" key="3">
    <source>
        <dbReference type="ARBA" id="ARBA00022801"/>
    </source>
</evidence>
<comment type="similarity">
    <text evidence="1">Belongs to the DNA2/NAM7 helicase family.</text>
</comment>
<keyword evidence="4" id="KW-0347">Helicase</keyword>
<dbReference type="PANTHER" id="PTHR43788">
    <property type="entry name" value="DNA2/NAM7 HELICASE FAMILY MEMBER"/>
    <property type="match status" value="1"/>
</dbReference>
<dbReference type="InterPro" id="IPR050534">
    <property type="entry name" value="Coronavir_polyprotein_1ab"/>
</dbReference>
<evidence type="ECO:0000259" key="7">
    <source>
        <dbReference type="Pfam" id="PF13086"/>
    </source>
</evidence>
<keyword evidence="3" id="KW-0378">Hydrolase</keyword>
<dbReference type="Gene3D" id="3.40.960.10">
    <property type="entry name" value="VSR Endonuclease"/>
    <property type="match status" value="1"/>
</dbReference>
<protein>
    <submittedName>
        <fullName evidence="9">AAA domain-containing protein</fullName>
    </submittedName>
</protein>
<dbReference type="Pfam" id="PF10881">
    <property type="entry name" value="DUF2726"/>
    <property type="match status" value="1"/>
</dbReference>
<keyword evidence="5" id="KW-0067">ATP-binding</keyword>
<feature type="domain" description="DNA2/NAM7 helicase helicase" evidence="7">
    <location>
        <begin position="196"/>
        <end position="545"/>
    </location>
</feature>
<dbReference type="InterPro" id="IPR027417">
    <property type="entry name" value="P-loop_NTPase"/>
</dbReference>
<dbReference type="PANTHER" id="PTHR43788:SF8">
    <property type="entry name" value="DNA-BINDING PROTEIN SMUBP-2"/>
    <property type="match status" value="1"/>
</dbReference>
<dbReference type="Gene3D" id="3.40.50.300">
    <property type="entry name" value="P-loop containing nucleotide triphosphate hydrolases"/>
    <property type="match status" value="2"/>
</dbReference>